<dbReference type="GO" id="GO:0005524">
    <property type="term" value="F:ATP binding"/>
    <property type="evidence" value="ECO:0007669"/>
    <property type="project" value="UniProtKB-KW"/>
</dbReference>
<evidence type="ECO:0000259" key="4">
    <source>
        <dbReference type="SMART" id="SM00382"/>
    </source>
</evidence>
<dbReference type="PANTHER" id="PTHR11669">
    <property type="entry name" value="REPLICATION FACTOR C / DNA POLYMERASE III GAMMA-TAU SUBUNIT"/>
    <property type="match status" value="1"/>
</dbReference>
<dbReference type="PANTHER" id="PTHR11669:SF20">
    <property type="entry name" value="REPLICATION FACTOR C SUBUNIT 4"/>
    <property type="match status" value="1"/>
</dbReference>
<dbReference type="CDD" id="cd00009">
    <property type="entry name" value="AAA"/>
    <property type="match status" value="1"/>
</dbReference>
<keyword evidence="2" id="KW-0547">Nucleotide-binding</keyword>
<feature type="domain" description="AAA+ ATPase" evidence="4">
    <location>
        <begin position="39"/>
        <end position="164"/>
    </location>
</feature>
<dbReference type="GO" id="GO:0006261">
    <property type="term" value="P:DNA-templated DNA replication"/>
    <property type="evidence" value="ECO:0007669"/>
    <property type="project" value="TreeGrafter"/>
</dbReference>
<protein>
    <submittedName>
        <fullName evidence="5">AAA family ATPase</fullName>
    </submittedName>
</protein>
<dbReference type="Proteomes" id="UP000310754">
    <property type="component" value="Unassembled WGS sequence"/>
</dbReference>
<dbReference type="Gene3D" id="3.40.50.300">
    <property type="entry name" value="P-loop containing nucleotide triphosphate hydrolases"/>
    <property type="match status" value="1"/>
</dbReference>
<dbReference type="AlphaFoldDB" id="A0A4S3ZY59"/>
<reference evidence="5 6" key="1">
    <citation type="submission" date="2019-04" db="EMBL/GenBank/DDBJ databases">
        <title>Rhizobium terrae sp. nov., isolated from a paddy soil.</title>
        <authorList>
            <person name="Lin S.-Y."/>
            <person name="Hameed A."/>
            <person name="Huang H.-I."/>
            <person name="Young C.-C."/>
        </authorList>
    </citation>
    <scope>NUCLEOTIDE SEQUENCE [LARGE SCALE GENOMIC DNA]</scope>
    <source>
        <strain evidence="5 6">CC-HIH110</strain>
    </source>
</reference>
<keyword evidence="3" id="KW-0067">ATP-binding</keyword>
<keyword evidence="6" id="KW-1185">Reference proteome</keyword>
<evidence type="ECO:0000256" key="1">
    <source>
        <dbReference type="ARBA" id="ARBA00022705"/>
    </source>
</evidence>
<evidence type="ECO:0000313" key="6">
    <source>
        <dbReference type="Proteomes" id="UP000310754"/>
    </source>
</evidence>
<dbReference type="InterPro" id="IPR003959">
    <property type="entry name" value="ATPase_AAA_core"/>
</dbReference>
<proteinExistence type="predicted"/>
<gene>
    <name evidence="5" type="ORF">E6C51_07965</name>
</gene>
<dbReference type="SUPFAM" id="SSF52540">
    <property type="entry name" value="P-loop containing nucleoside triphosphate hydrolases"/>
    <property type="match status" value="1"/>
</dbReference>
<dbReference type="RefSeq" id="WP_190235595.1">
    <property type="nucleotide sequence ID" value="NZ_SSOA01000003.1"/>
</dbReference>
<dbReference type="GO" id="GO:0003689">
    <property type="term" value="F:DNA clamp loader activity"/>
    <property type="evidence" value="ECO:0007669"/>
    <property type="project" value="TreeGrafter"/>
</dbReference>
<evidence type="ECO:0000256" key="2">
    <source>
        <dbReference type="ARBA" id="ARBA00022741"/>
    </source>
</evidence>
<dbReference type="InterPro" id="IPR050238">
    <property type="entry name" value="DNA_Rep/Repair_Clamp_Loader"/>
</dbReference>
<name>A0A4S3ZY59_9HYPH</name>
<dbReference type="GO" id="GO:0016887">
    <property type="term" value="F:ATP hydrolysis activity"/>
    <property type="evidence" value="ECO:0007669"/>
    <property type="project" value="InterPro"/>
</dbReference>
<evidence type="ECO:0000256" key="3">
    <source>
        <dbReference type="ARBA" id="ARBA00022840"/>
    </source>
</evidence>
<comment type="caution">
    <text evidence="5">The sequence shown here is derived from an EMBL/GenBank/DDBJ whole genome shotgun (WGS) entry which is preliminary data.</text>
</comment>
<dbReference type="InterPro" id="IPR027417">
    <property type="entry name" value="P-loop_NTPase"/>
</dbReference>
<dbReference type="InterPro" id="IPR003593">
    <property type="entry name" value="AAA+_ATPase"/>
</dbReference>
<dbReference type="SMART" id="SM00382">
    <property type="entry name" value="AAA"/>
    <property type="match status" value="1"/>
</dbReference>
<dbReference type="GO" id="GO:0006281">
    <property type="term" value="P:DNA repair"/>
    <property type="evidence" value="ECO:0007669"/>
    <property type="project" value="TreeGrafter"/>
</dbReference>
<keyword evidence="1" id="KW-0235">DNA replication</keyword>
<evidence type="ECO:0000313" key="5">
    <source>
        <dbReference type="EMBL" id="THF50779.1"/>
    </source>
</evidence>
<dbReference type="Pfam" id="PF00004">
    <property type="entry name" value="AAA"/>
    <property type="match status" value="1"/>
</dbReference>
<accession>A0A4S3ZY59</accession>
<sequence>MTINLSSLMSKYEPKKLADYTTFNIKTMTVIHGYPKGTLTRPLLLVGPAGSGKTQLAKLLAAEIIPDMTPYDIRFVDAAEDPSVKMIKSISQTVHTYARNAQNLRVIILDEAHDFTTQAMASLKGLMTKFPSVDKGVFFILTTNHLSGISEPVRDRCLVLDVPATTVDDVLPMACRVLDGESIPYAIDDLRIALTKDSSGLATFRDMWGVIEDIITRKNMR</sequence>
<organism evidence="5 6">
    <name type="scientific">Allorhizobium terrae</name>
    <dbReference type="NCBI Taxonomy" id="1848972"/>
    <lineage>
        <taxon>Bacteria</taxon>
        <taxon>Pseudomonadati</taxon>
        <taxon>Pseudomonadota</taxon>
        <taxon>Alphaproteobacteria</taxon>
        <taxon>Hyphomicrobiales</taxon>
        <taxon>Rhizobiaceae</taxon>
        <taxon>Rhizobium/Agrobacterium group</taxon>
        <taxon>Allorhizobium</taxon>
    </lineage>
</organism>
<dbReference type="EMBL" id="SSOA01000003">
    <property type="protein sequence ID" value="THF50779.1"/>
    <property type="molecule type" value="Genomic_DNA"/>
</dbReference>